<evidence type="ECO:0000313" key="1">
    <source>
        <dbReference type="EMBL" id="KGP71162.1"/>
    </source>
</evidence>
<reference evidence="1 2" key="1">
    <citation type="journal article" date="2015" name="Stand. Genomic Sci.">
        <title>High quality draft genome sequence of the moderately halophilic bacterium Pontibacillus yanchengensis Y32(T) and comparison among Pontibacillus genomes.</title>
        <authorList>
            <person name="Huang J."/>
            <person name="Qiao Z.X."/>
            <person name="Tang J.W."/>
            <person name="Wang G."/>
        </authorList>
    </citation>
    <scope>NUCLEOTIDE SEQUENCE [LARGE SCALE GENOMIC DNA]</scope>
    <source>
        <strain evidence="1 2">Y32</strain>
    </source>
</reference>
<evidence type="ECO:0008006" key="3">
    <source>
        <dbReference type="Google" id="ProtNLM"/>
    </source>
</evidence>
<dbReference type="Proteomes" id="UP000030147">
    <property type="component" value="Unassembled WGS sequence"/>
</dbReference>
<dbReference type="STRING" id="1385514.N782_19480"/>
<organism evidence="1 2">
    <name type="scientific">Pontibacillus yanchengensis Y32</name>
    <dbReference type="NCBI Taxonomy" id="1385514"/>
    <lineage>
        <taxon>Bacteria</taxon>
        <taxon>Bacillati</taxon>
        <taxon>Bacillota</taxon>
        <taxon>Bacilli</taxon>
        <taxon>Bacillales</taxon>
        <taxon>Bacillaceae</taxon>
        <taxon>Pontibacillus</taxon>
    </lineage>
</organism>
<keyword evidence="2" id="KW-1185">Reference proteome</keyword>
<dbReference type="AlphaFoldDB" id="A0A0A2T5T1"/>
<dbReference type="OrthoDB" id="2986702at2"/>
<name>A0A0A2T5T1_9BACI</name>
<protein>
    <recommendedName>
        <fullName evidence="3">Spore coat protein YutH</fullName>
    </recommendedName>
</protein>
<evidence type="ECO:0000313" key="2">
    <source>
        <dbReference type="Proteomes" id="UP000030147"/>
    </source>
</evidence>
<dbReference type="PANTHER" id="PTHR39179">
    <property type="entry name" value="SPORE COAT PROTEIN I"/>
    <property type="match status" value="1"/>
</dbReference>
<comment type="caution">
    <text evidence="1">The sequence shown here is derived from an EMBL/GenBank/DDBJ whole genome shotgun (WGS) entry which is preliminary data.</text>
</comment>
<dbReference type="InterPro" id="IPR047175">
    <property type="entry name" value="CotS-like"/>
</dbReference>
<dbReference type="PANTHER" id="PTHR39179:SF2">
    <property type="entry name" value="ENDOSPORE COAT-ASSOCIATED PROTEIN YUTH"/>
    <property type="match status" value="1"/>
</dbReference>
<proteinExistence type="predicted"/>
<sequence>MKEELEAKYNLTLGREWNQFGMKGYESSEGYVALLPAHNLTDEEVFEQRSLSEYMLSNQWSYTTLPIFTKEGTIRTTVENQEVMLAHVGGLFSSDQSQGSKLAQFHEMGQQYPYQPQHISRYGKWKGLWEEKMDAWTALYKQQWDVHPASSFQRLFIETYPYLEGIVENAIQYLQESEQDWRYEQFDQGTFTVQRLHPSLLDQTIWSNTIVYDHASRDIAEWMRYQLLEKGESSFQDIRAFMDDYEAIRPLSVFGWRLVYARLILPINLFDRLDEWFNHTDHSGRTQEDQLRNQLEQQANYDKVLHHFFEGIRLDVNKVRIPTLDWY</sequence>
<dbReference type="RefSeq" id="WP_036823725.1">
    <property type="nucleotide sequence ID" value="NZ_AVBF01000080.1"/>
</dbReference>
<dbReference type="EMBL" id="AVBF01000080">
    <property type="protein sequence ID" value="KGP71162.1"/>
    <property type="molecule type" value="Genomic_DNA"/>
</dbReference>
<gene>
    <name evidence="1" type="ORF">N782_19480</name>
</gene>
<accession>A0A0A2T5T1</accession>
<dbReference type="Gene3D" id="3.90.1200.10">
    <property type="match status" value="1"/>
</dbReference>
<dbReference type="GO" id="GO:0042601">
    <property type="term" value="C:endospore-forming forespore"/>
    <property type="evidence" value="ECO:0007669"/>
    <property type="project" value="TreeGrafter"/>
</dbReference>
<dbReference type="eggNOG" id="COG2334">
    <property type="taxonomic scope" value="Bacteria"/>
</dbReference>